<evidence type="ECO:0000256" key="3">
    <source>
        <dbReference type="ARBA" id="ARBA00022679"/>
    </source>
</evidence>
<dbReference type="PANTHER" id="PTHR30582">
    <property type="entry name" value="L,D-TRANSPEPTIDASE"/>
    <property type="match status" value="1"/>
</dbReference>
<dbReference type="InterPro" id="IPR041280">
    <property type="entry name" value="Big_10"/>
</dbReference>
<evidence type="ECO:0000256" key="5">
    <source>
        <dbReference type="ARBA" id="ARBA00022960"/>
    </source>
</evidence>
<keyword evidence="4" id="KW-0732">Signal</keyword>
<dbReference type="GO" id="GO:0016746">
    <property type="term" value="F:acyltransferase activity"/>
    <property type="evidence" value="ECO:0007669"/>
    <property type="project" value="UniProtKB-KW"/>
</dbReference>
<dbReference type="GO" id="GO:0071972">
    <property type="term" value="F:peptidoglycan L,D-transpeptidase activity"/>
    <property type="evidence" value="ECO:0007669"/>
    <property type="project" value="TreeGrafter"/>
</dbReference>
<protein>
    <submittedName>
        <fullName evidence="16">Lipoprotein-anchoring transpeptidase ErfK/SrfK</fullName>
    </submittedName>
</protein>
<evidence type="ECO:0000256" key="4">
    <source>
        <dbReference type="ARBA" id="ARBA00022729"/>
    </source>
</evidence>
<dbReference type="Gene3D" id="2.60.40.3710">
    <property type="match status" value="1"/>
</dbReference>
<dbReference type="PROSITE" id="PS51257">
    <property type="entry name" value="PROKAR_LIPOPROTEIN"/>
    <property type="match status" value="1"/>
</dbReference>
<dbReference type="Proteomes" id="UP000219072">
    <property type="component" value="Unassembled WGS sequence"/>
</dbReference>
<feature type="region of interest" description="Disordered" evidence="14">
    <location>
        <begin position="29"/>
        <end position="57"/>
    </location>
</feature>
<feature type="active site" description="Proton donor/acceptor" evidence="13">
    <location>
        <position position="319"/>
    </location>
</feature>
<dbReference type="SUPFAM" id="SSF141523">
    <property type="entry name" value="L,D-transpeptidase catalytic domain-like"/>
    <property type="match status" value="1"/>
</dbReference>
<comment type="pathway">
    <text evidence="12">Glycan biosynthesis.</text>
</comment>
<gene>
    <name evidence="16" type="ORF">SAMN06297387_101532</name>
</gene>
<dbReference type="PROSITE" id="PS52029">
    <property type="entry name" value="LD_TPASE"/>
    <property type="match status" value="1"/>
</dbReference>
<keyword evidence="5 13" id="KW-0133">Cell shape</keyword>
<evidence type="ECO:0000256" key="9">
    <source>
        <dbReference type="ARBA" id="ARBA00023288"/>
    </source>
</evidence>
<keyword evidence="17" id="KW-1185">Reference proteome</keyword>
<dbReference type="Pfam" id="PF17964">
    <property type="entry name" value="Big_10"/>
    <property type="match status" value="1"/>
</dbReference>
<dbReference type="InterPro" id="IPR050979">
    <property type="entry name" value="LD-transpeptidase"/>
</dbReference>
<evidence type="ECO:0000256" key="8">
    <source>
        <dbReference type="ARBA" id="ARBA00023139"/>
    </source>
</evidence>
<dbReference type="InterPro" id="IPR005490">
    <property type="entry name" value="LD_TPept_cat_dom"/>
</dbReference>
<dbReference type="EMBL" id="OCNE01000001">
    <property type="protein sequence ID" value="SOD59201.1"/>
    <property type="molecule type" value="Genomic_DNA"/>
</dbReference>
<name>A0A286DKR2_9ACTN</name>
<dbReference type="UniPathway" id="UPA00219"/>
<dbReference type="Pfam" id="PF03734">
    <property type="entry name" value="YkuD"/>
    <property type="match status" value="1"/>
</dbReference>
<feature type="active site" description="Nucleophile" evidence="13">
    <location>
        <position position="338"/>
    </location>
</feature>
<keyword evidence="6 13" id="KW-0573">Peptidoglycan synthesis</keyword>
<evidence type="ECO:0000259" key="15">
    <source>
        <dbReference type="PROSITE" id="PS52029"/>
    </source>
</evidence>
<accession>A0A286DKR2</accession>
<evidence type="ECO:0000256" key="14">
    <source>
        <dbReference type="SAM" id="MobiDB-lite"/>
    </source>
</evidence>
<organism evidence="16 17">
    <name type="scientific">Streptomyces zhaozhouensis</name>
    <dbReference type="NCBI Taxonomy" id="1300267"/>
    <lineage>
        <taxon>Bacteria</taxon>
        <taxon>Bacillati</taxon>
        <taxon>Actinomycetota</taxon>
        <taxon>Actinomycetes</taxon>
        <taxon>Kitasatosporales</taxon>
        <taxon>Streptomycetaceae</taxon>
        <taxon>Streptomyces</taxon>
    </lineage>
</organism>
<evidence type="ECO:0000256" key="1">
    <source>
        <dbReference type="ARBA" id="ARBA00004752"/>
    </source>
</evidence>
<evidence type="ECO:0000256" key="12">
    <source>
        <dbReference type="ARBA" id="ARBA00060592"/>
    </source>
</evidence>
<dbReference type="InterPro" id="IPR038063">
    <property type="entry name" value="Transpep_catalytic_dom"/>
</dbReference>
<evidence type="ECO:0000256" key="6">
    <source>
        <dbReference type="ARBA" id="ARBA00022984"/>
    </source>
</evidence>
<dbReference type="GO" id="GO:0071555">
    <property type="term" value="P:cell wall organization"/>
    <property type="evidence" value="ECO:0007669"/>
    <property type="project" value="UniProtKB-UniRule"/>
</dbReference>
<evidence type="ECO:0000256" key="10">
    <source>
        <dbReference type="ARBA" id="ARBA00023315"/>
    </source>
</evidence>
<dbReference type="CDD" id="cd16913">
    <property type="entry name" value="YkuD_like"/>
    <property type="match status" value="1"/>
</dbReference>
<keyword evidence="7" id="KW-0472">Membrane</keyword>
<dbReference type="Gene3D" id="2.60.40.3780">
    <property type="match status" value="1"/>
</dbReference>
<evidence type="ECO:0000256" key="13">
    <source>
        <dbReference type="PROSITE-ProRule" id="PRU01373"/>
    </source>
</evidence>
<evidence type="ECO:0000313" key="17">
    <source>
        <dbReference type="Proteomes" id="UP000219072"/>
    </source>
</evidence>
<dbReference type="FunFam" id="2.40.440.10:FF:000005">
    <property type="entry name" value="L,D-transpeptidase 2"/>
    <property type="match status" value="1"/>
</dbReference>
<keyword evidence="8" id="KW-0564">Palmitate</keyword>
<proteinExistence type="predicted"/>
<dbReference type="GO" id="GO:0018104">
    <property type="term" value="P:peptidoglycan-protein cross-linking"/>
    <property type="evidence" value="ECO:0007669"/>
    <property type="project" value="TreeGrafter"/>
</dbReference>
<evidence type="ECO:0000256" key="2">
    <source>
        <dbReference type="ARBA" id="ARBA00022475"/>
    </source>
</evidence>
<dbReference type="GO" id="GO:0008360">
    <property type="term" value="P:regulation of cell shape"/>
    <property type="evidence" value="ECO:0007669"/>
    <property type="project" value="UniProtKB-UniRule"/>
</dbReference>
<evidence type="ECO:0000313" key="16">
    <source>
        <dbReference type="EMBL" id="SOD59201.1"/>
    </source>
</evidence>
<comment type="pathway">
    <text evidence="1 13">Cell wall biogenesis; peptidoglycan biosynthesis.</text>
</comment>
<keyword evidence="9 16" id="KW-0449">Lipoprotein</keyword>
<dbReference type="PANTHER" id="PTHR30582:SF2">
    <property type="entry name" value="L,D-TRANSPEPTIDASE YCIB-RELATED"/>
    <property type="match status" value="1"/>
</dbReference>
<evidence type="ECO:0000256" key="7">
    <source>
        <dbReference type="ARBA" id="ARBA00023136"/>
    </source>
</evidence>
<evidence type="ECO:0000256" key="11">
    <source>
        <dbReference type="ARBA" id="ARBA00023316"/>
    </source>
</evidence>
<reference evidence="16 17" key="1">
    <citation type="submission" date="2017-09" db="EMBL/GenBank/DDBJ databases">
        <authorList>
            <person name="Ehlers B."/>
            <person name="Leendertz F.H."/>
        </authorList>
    </citation>
    <scope>NUCLEOTIDE SEQUENCE [LARGE SCALE GENOMIC DNA]</scope>
    <source>
        <strain evidence="16 17">CGMCC 4.7095</strain>
    </source>
</reference>
<dbReference type="AlphaFoldDB" id="A0A286DKR2"/>
<feature type="domain" description="L,D-TPase catalytic" evidence="15">
    <location>
        <begin position="239"/>
        <end position="370"/>
    </location>
</feature>
<dbReference type="GO" id="GO:0005576">
    <property type="term" value="C:extracellular region"/>
    <property type="evidence" value="ECO:0007669"/>
    <property type="project" value="TreeGrafter"/>
</dbReference>
<dbReference type="Gene3D" id="2.40.440.10">
    <property type="entry name" value="L,D-transpeptidase catalytic domain-like"/>
    <property type="match status" value="1"/>
</dbReference>
<keyword evidence="3" id="KW-0808">Transferase</keyword>
<keyword evidence="2" id="KW-1003">Cell membrane</keyword>
<keyword evidence="10" id="KW-0012">Acyltransferase</keyword>
<keyword evidence="11 13" id="KW-0961">Cell wall biogenesis/degradation</keyword>
<dbReference type="OrthoDB" id="5242354at2"/>
<dbReference type="RefSeq" id="WP_097229259.1">
    <property type="nucleotide sequence ID" value="NZ_OCNE01000001.1"/>
</dbReference>
<sequence length="397" mass="41545">MLTGSGRRRGGTGALLGVLLLALTACGGEGSAKEQPEEENGPAPVALTITPEDGAQDVPTEGELAVTAEGGTLTGVTVAGPEGEEVPGALTEEADAWAPDEALANDTEYTVTAVGENPGGEEATSTATFTTVAADATFSSYWNIPDGSEVGVGMELSVTFDTPIQNTAEVAEAVRITTDPPVEVRGHWFGDQRIDFRPEEYWEPGTEVEIGFRLRGVEGADGVFGTLRENVSFTVGRSQVSTVDAAAHTMRVVRDGEEVRTIPITAGAPGTETWNGKMVITEKHKETRMDGATVGFGGEYDIPDVPHAMRLSTSGTFIHGNYWASSGTFGSANVSHGCVGLGDAQGAGDPNTQGAWFYENSMIGDVVEVINSDDDVIAPDNGINGWNMDWAEWGAGQ</sequence>